<dbReference type="VEuPathDB" id="FungiDB:I7I52_11711"/>
<protein>
    <submittedName>
        <fullName evidence="1">Uncharacterized protein</fullName>
    </submittedName>
</protein>
<dbReference type="AlphaFoldDB" id="A0A8H7YEA0"/>
<name>A0A8H7YEA0_AJECA</name>
<proteinExistence type="predicted"/>
<evidence type="ECO:0000313" key="1">
    <source>
        <dbReference type="EMBL" id="KAG5287818.1"/>
    </source>
</evidence>
<comment type="caution">
    <text evidence="1">The sequence shown here is derived from an EMBL/GenBank/DDBJ whole genome shotgun (WGS) entry which is preliminary data.</text>
</comment>
<sequence length="67" mass="7741">MLIILSSARTIFDELSHKQTITETTIWNFEIQSNDVRWHQGITDIKKALFISQSSKQKGGLGYQEEE</sequence>
<gene>
    <name evidence="1" type="ORF">I7I52_11711</name>
</gene>
<reference evidence="1 2" key="1">
    <citation type="submission" date="2021-01" db="EMBL/GenBank/DDBJ databases">
        <title>Chromosome-level genome assembly of a human fungal pathogen reveals clustering of transcriptionally co-regulated genes.</title>
        <authorList>
            <person name="Voorhies M."/>
            <person name="Cohen S."/>
            <person name="Shea T.P."/>
            <person name="Petrus S."/>
            <person name="Munoz J.F."/>
            <person name="Poplawski S."/>
            <person name="Goldman W.E."/>
            <person name="Michael T."/>
            <person name="Cuomo C.A."/>
            <person name="Sil A."/>
            <person name="Beyhan S."/>
        </authorList>
    </citation>
    <scope>NUCLEOTIDE SEQUENCE [LARGE SCALE GENOMIC DNA]</scope>
    <source>
        <strain evidence="1 2">G184AR</strain>
    </source>
</reference>
<dbReference type="EMBL" id="JAEVHI010000007">
    <property type="protein sequence ID" value="KAG5287818.1"/>
    <property type="molecule type" value="Genomic_DNA"/>
</dbReference>
<accession>A0A8H7YEA0</accession>
<evidence type="ECO:0000313" key="2">
    <source>
        <dbReference type="Proteomes" id="UP000670092"/>
    </source>
</evidence>
<organism evidence="1 2">
    <name type="scientific">Ajellomyces capsulatus</name>
    <name type="common">Darling's disease fungus</name>
    <name type="synonym">Histoplasma capsulatum</name>
    <dbReference type="NCBI Taxonomy" id="5037"/>
    <lineage>
        <taxon>Eukaryota</taxon>
        <taxon>Fungi</taxon>
        <taxon>Dikarya</taxon>
        <taxon>Ascomycota</taxon>
        <taxon>Pezizomycotina</taxon>
        <taxon>Eurotiomycetes</taxon>
        <taxon>Eurotiomycetidae</taxon>
        <taxon>Onygenales</taxon>
        <taxon>Ajellomycetaceae</taxon>
        <taxon>Histoplasma</taxon>
    </lineage>
</organism>
<dbReference type="Proteomes" id="UP000670092">
    <property type="component" value="Unassembled WGS sequence"/>
</dbReference>